<dbReference type="EMBL" id="CVQH01022861">
    <property type="protein sequence ID" value="CRK34171.1"/>
    <property type="molecule type" value="Genomic_DNA"/>
</dbReference>
<proteinExistence type="predicted"/>
<feature type="compositionally biased region" description="Polar residues" evidence="1">
    <location>
        <begin position="373"/>
        <end position="391"/>
    </location>
</feature>
<feature type="region of interest" description="Disordered" evidence="1">
    <location>
        <begin position="1"/>
        <end position="169"/>
    </location>
</feature>
<organism evidence="2 3">
    <name type="scientific">Verticillium longisporum</name>
    <name type="common">Verticillium dahliae var. longisporum</name>
    <dbReference type="NCBI Taxonomy" id="100787"/>
    <lineage>
        <taxon>Eukaryota</taxon>
        <taxon>Fungi</taxon>
        <taxon>Dikarya</taxon>
        <taxon>Ascomycota</taxon>
        <taxon>Pezizomycotina</taxon>
        <taxon>Sordariomycetes</taxon>
        <taxon>Hypocreomycetidae</taxon>
        <taxon>Glomerellales</taxon>
        <taxon>Plectosphaerellaceae</taxon>
        <taxon>Verticillium</taxon>
    </lineage>
</organism>
<evidence type="ECO:0000256" key="1">
    <source>
        <dbReference type="SAM" id="MobiDB-lite"/>
    </source>
</evidence>
<keyword evidence="3" id="KW-1185">Reference proteome</keyword>
<feature type="region of interest" description="Disordered" evidence="1">
    <location>
        <begin position="372"/>
        <end position="391"/>
    </location>
</feature>
<feature type="region of interest" description="Disordered" evidence="1">
    <location>
        <begin position="307"/>
        <end position="359"/>
    </location>
</feature>
<feature type="compositionally biased region" description="Polar residues" evidence="1">
    <location>
        <begin position="141"/>
        <end position="169"/>
    </location>
</feature>
<feature type="compositionally biased region" description="Polar residues" evidence="1">
    <location>
        <begin position="90"/>
        <end position="101"/>
    </location>
</feature>
<accession>A0A0G4MIT4</accession>
<evidence type="ECO:0000313" key="3">
    <source>
        <dbReference type="Proteomes" id="UP000044602"/>
    </source>
</evidence>
<evidence type="ECO:0000313" key="2">
    <source>
        <dbReference type="EMBL" id="CRK34171.1"/>
    </source>
</evidence>
<sequence>MRASHHLYQTADANAAPTGRPLAQDRQGTHPTVPSTALPAPATLNSTRQSTSRPLSLGPPHATPSSLQQHFRHQRHQSSTELRPAAVYSPASSGIPSPTNERTPRPRSIDMPFTGDTRAGRSPESGARSLLSSWLPGPASPSETDNPSSTPSKSLRNNMTPLNTNASPNASRFAFISSSISALTKSATSPTRKAKHDDELLNMNIHDALFPPSASPAGSRDAFSPAAFKNLEMTAVALLTKFQNAYESQSAALREMEVERDTQAEEAEEADTRTKHLKLQLENMALQAVEREKEMQALMAALEREKAANRSGLASDSATITSEDLGAEDDQKRRLWRKSITEDTDEESVGDAPSVFSRSRSPTLAAHPLGLDAQQSSHRNASSRNSMQSQPQISAFQKLMRGFGDVAAGQAGVAGLGAKAALIRSVMSAL</sequence>
<name>A0A0G4MIT4_VERLO</name>
<feature type="compositionally biased region" description="Polar residues" evidence="1">
    <location>
        <begin position="43"/>
        <end position="54"/>
    </location>
</feature>
<feature type="compositionally biased region" description="Polar residues" evidence="1">
    <location>
        <begin position="312"/>
        <end position="322"/>
    </location>
</feature>
<dbReference type="AlphaFoldDB" id="A0A0G4MIT4"/>
<reference evidence="2 3" key="1">
    <citation type="submission" date="2015-05" db="EMBL/GenBank/DDBJ databases">
        <authorList>
            <person name="Wang D.B."/>
            <person name="Wang M."/>
        </authorList>
    </citation>
    <scope>NUCLEOTIDE SEQUENCE [LARGE SCALE GENOMIC DNA]</scope>
    <source>
        <strain evidence="2">VL1</strain>
    </source>
</reference>
<dbReference type="Proteomes" id="UP000044602">
    <property type="component" value="Unassembled WGS sequence"/>
</dbReference>
<gene>
    <name evidence="2" type="ORF">BN1708_006314</name>
</gene>
<protein>
    <submittedName>
        <fullName evidence="2">Uncharacterized protein</fullName>
    </submittedName>
</protein>